<evidence type="ECO:0000313" key="2">
    <source>
        <dbReference type="Proteomes" id="UP000274593"/>
    </source>
</evidence>
<dbReference type="KEGG" id="tsig:D6T69_02540"/>
<dbReference type="RefSeq" id="WP_125066309.1">
    <property type="nucleotide sequence ID" value="NZ_CP032548.1"/>
</dbReference>
<gene>
    <name evidence="1" type="ORF">D6T69_02540</name>
</gene>
<dbReference type="Proteomes" id="UP000274593">
    <property type="component" value="Chromosome"/>
</dbReference>
<sequence length="1189" mass="139653">MNQFDKHQIIPFYLGNEASIKEALVKYKELLDTNKAVVNQVFDVEFKIIENDTQRRIQVADTNNQKLVKSALNMGPDGGPSYYPDHIGDTDEIYISEVLFFAIALEYPSLKEAVVTTAKAIVAHSRRFNDTWNLWIDDMRVFGIEALYMLARTDANYTYLLSQFLIPYWDDEHAVGYEEYLRDLFQKNGWNRPMIKAFIWCDNSYFRQAIVTSQEKSLGNYLKANPEEYTYFKRALQERFLEEPVLLPYSDDDPEETHPVLDIYFSLVVVAEEWAESIEDNEEVLQEHFIEDTLENEAFDLEKKIKNALQKPLSKINEEAQREKDEDEEREAYFDNYEYGDGLKSVKELILHLHRGADLWKYVQTGQHKDALNDLPQTDLLPLAKEHARVMYLRMLYFTGGYRDENEVRESLENIISDVTAELLSLEEEDVEEIYQNGLILTIKTRPTGTPEDTEVAQRQQECNEMYLRILDVFYYAFGKKPFDDDIKDIVTKNDPLLSVEEYQQRYHPQLSKEATPEEKEKHEKNIIIEVLREFADLDTKLSKKNFDDAAFVFEEKRERRDCSWWPKDNLGCCALATHLLFQDFQQRVGDEYTQGLFNYINENVWTLIAKMVEESLINPIDEKDKDLDPIKEQALGYITEVNSTLTEEEALEIFKKVLRVDKKEEASTKQKKYDLFDNAYEDNQRTVLICYWLSQMPLPSQHQAKRLWKLWVALAPQKVIQLLAKITADDEYDYSFENPLKEIDFYDRIEKNGVPKSQSIAFQMVVAQKMFHNSWEGDKAPYLVWLDKYNEIDSTATGMFDVIDKKRALALDEGMHYIDAHRRIEYFIDLSLQNERFPFNQPEAFKETVSKLFQENLVPWYKRLTTYNATICKSFYNYYNDENEEVSALEKLPISFHPNAVTNLSTKNNDYNQVQLLQKKGEELVILQLDKAYNDHRFEDSQITSKKVSLPYGQFVLFPEEIDTEAILNSIHNKNTDKEDVEMLVTKLQEYLDDEVSYADMASLCNKMLKKEEFRAYDRNYSAMTIQQFIWMLPEEKQHRFIKLFANHSLEGTQMLTRDFTKAFLRMKVREKKVSLEEIREKSEEDEYKEAAFTYLLNLLDSLEVNPSYIADIALDEYNEASKHWFIALGAEKLFDLSQNFSVDKRVELIEMLSESEEATNVLKPFLEDVSRMVRDAVESVLNTSETI</sequence>
<dbReference type="EMBL" id="CP032548">
    <property type="protein sequence ID" value="AZJ34465.1"/>
    <property type="molecule type" value="Genomic_DNA"/>
</dbReference>
<protein>
    <submittedName>
        <fullName evidence="1">Uncharacterized protein</fullName>
    </submittedName>
</protein>
<dbReference type="AlphaFoldDB" id="A0A3S8R3R4"/>
<keyword evidence="2" id="KW-1185">Reference proteome</keyword>
<accession>A0A3S8R3R4</accession>
<organism evidence="1 2">
    <name type="scientific">Tenacibaculum singaporense</name>
    <dbReference type="NCBI Taxonomy" id="2358479"/>
    <lineage>
        <taxon>Bacteria</taxon>
        <taxon>Pseudomonadati</taxon>
        <taxon>Bacteroidota</taxon>
        <taxon>Flavobacteriia</taxon>
        <taxon>Flavobacteriales</taxon>
        <taxon>Flavobacteriaceae</taxon>
        <taxon>Tenacibaculum</taxon>
    </lineage>
</organism>
<name>A0A3S8R3R4_9FLAO</name>
<reference evidence="1 2" key="1">
    <citation type="submission" date="2018-09" db="EMBL/GenBank/DDBJ databases">
        <title>Insights into the microbiota of Asian seabass (Lates calcarifer) with tenacibaculosis symptoms and description of sp. nov. Tenacibaculum singaporense.</title>
        <authorList>
            <person name="Miyake S."/>
            <person name="Soh M."/>
            <person name="Azman M.N."/>
            <person name="Ngoh S.Y."/>
            <person name="Orban L."/>
        </authorList>
    </citation>
    <scope>NUCLEOTIDE SEQUENCE [LARGE SCALE GENOMIC DNA]</scope>
    <source>
        <strain evidence="1 2">DSM 106434</strain>
    </source>
</reference>
<proteinExistence type="predicted"/>
<evidence type="ECO:0000313" key="1">
    <source>
        <dbReference type="EMBL" id="AZJ34465.1"/>
    </source>
</evidence>